<dbReference type="InterPro" id="IPR000182">
    <property type="entry name" value="GNAT_dom"/>
</dbReference>
<dbReference type="InterPro" id="IPR016181">
    <property type="entry name" value="Acyl_CoA_acyltransferase"/>
</dbReference>
<accession>A0A344LN91</accession>
<keyword evidence="3" id="KW-1185">Reference proteome</keyword>
<evidence type="ECO:0000259" key="1">
    <source>
        <dbReference type="PROSITE" id="PS51186"/>
    </source>
</evidence>
<dbReference type="PROSITE" id="PS51186">
    <property type="entry name" value="GNAT"/>
    <property type="match status" value="1"/>
</dbReference>
<dbReference type="Gene3D" id="3.40.630.30">
    <property type="match status" value="1"/>
</dbReference>
<dbReference type="GO" id="GO:0016747">
    <property type="term" value="F:acyltransferase activity, transferring groups other than amino-acyl groups"/>
    <property type="evidence" value="ECO:0007669"/>
    <property type="project" value="InterPro"/>
</dbReference>
<dbReference type="OrthoDB" id="6290225at2"/>
<dbReference type="Proteomes" id="UP000251561">
    <property type="component" value="Chromosome"/>
</dbReference>
<sequence length="156" mass="18290">MLEFRKAILDDSAVYFEWTNDEVVRNQSFNSEVISWEEHCNWFLDRVNNPSCLMLIFNDVSSNVGQVRIQEESDKNVIIGISVGKEHRGKGYAKLMLELASDYFLSENPEFCIHAYIKSQNLHSKFAFEKAGFDFVEMTTYKDHVSYHYIKIKNKK</sequence>
<dbReference type="SUPFAM" id="SSF55729">
    <property type="entry name" value="Acyl-CoA N-acyltransferases (Nat)"/>
    <property type="match status" value="1"/>
</dbReference>
<reference evidence="2 3" key="1">
    <citation type="submission" date="2018-06" db="EMBL/GenBank/DDBJ databases">
        <title>Genome sequencing of Flavobacterium.</title>
        <authorList>
            <person name="Baek M.-G."/>
            <person name="Yi H."/>
        </authorList>
    </citation>
    <scope>NUCLEOTIDE SEQUENCE [LARGE SCALE GENOMIC DNA]</scope>
    <source>
        <strain evidence="2 3">HYN0086</strain>
    </source>
</reference>
<evidence type="ECO:0000313" key="2">
    <source>
        <dbReference type="EMBL" id="AXB55383.1"/>
    </source>
</evidence>
<organism evidence="2 3">
    <name type="scientific">Flavobacterium fluviale</name>
    <dbReference type="NCBI Taxonomy" id="2249356"/>
    <lineage>
        <taxon>Bacteria</taxon>
        <taxon>Pseudomonadati</taxon>
        <taxon>Bacteroidota</taxon>
        <taxon>Flavobacteriia</taxon>
        <taxon>Flavobacteriales</taxon>
        <taxon>Flavobacteriaceae</taxon>
        <taxon>Flavobacterium</taxon>
    </lineage>
</organism>
<protein>
    <submittedName>
        <fullName evidence="2">N-acetyltransferase</fullName>
    </submittedName>
</protein>
<dbReference type="KEGG" id="ffl:HYN86_01690"/>
<dbReference type="Pfam" id="PF13302">
    <property type="entry name" value="Acetyltransf_3"/>
    <property type="match status" value="1"/>
</dbReference>
<dbReference type="AlphaFoldDB" id="A0A344LN91"/>
<gene>
    <name evidence="2" type="ORF">HYN86_01690</name>
</gene>
<dbReference type="RefSeq" id="WP_113676508.1">
    <property type="nucleotide sequence ID" value="NZ_CP030261.1"/>
</dbReference>
<dbReference type="EMBL" id="CP030261">
    <property type="protein sequence ID" value="AXB55383.1"/>
    <property type="molecule type" value="Genomic_DNA"/>
</dbReference>
<name>A0A344LN91_9FLAO</name>
<proteinExistence type="predicted"/>
<evidence type="ECO:0000313" key="3">
    <source>
        <dbReference type="Proteomes" id="UP000251561"/>
    </source>
</evidence>
<keyword evidence="2" id="KW-0808">Transferase</keyword>
<dbReference type="PANTHER" id="PTHR43415:SF3">
    <property type="entry name" value="GNAT-FAMILY ACETYLTRANSFERASE"/>
    <property type="match status" value="1"/>
</dbReference>
<dbReference type="PANTHER" id="PTHR43415">
    <property type="entry name" value="SPERMIDINE N(1)-ACETYLTRANSFERASE"/>
    <property type="match status" value="1"/>
</dbReference>
<feature type="domain" description="N-acetyltransferase" evidence="1">
    <location>
        <begin position="2"/>
        <end position="156"/>
    </location>
</feature>